<accession>A0A1M5JTU1</accession>
<evidence type="ECO:0000313" key="1">
    <source>
        <dbReference type="EMBL" id="SHG43987.1"/>
    </source>
</evidence>
<organism evidence="1 2">
    <name type="scientific">Bradyrhizobium erythrophlei</name>
    <dbReference type="NCBI Taxonomy" id="1437360"/>
    <lineage>
        <taxon>Bacteria</taxon>
        <taxon>Pseudomonadati</taxon>
        <taxon>Pseudomonadota</taxon>
        <taxon>Alphaproteobacteria</taxon>
        <taxon>Hyphomicrobiales</taxon>
        <taxon>Nitrobacteraceae</taxon>
        <taxon>Bradyrhizobium</taxon>
    </lineage>
</organism>
<dbReference type="AlphaFoldDB" id="A0A1M5JTU1"/>
<evidence type="ECO:0000313" key="2">
    <source>
        <dbReference type="Proteomes" id="UP000189796"/>
    </source>
</evidence>
<gene>
    <name evidence="1" type="ORF">SAMN05443248_1568</name>
</gene>
<sequence>MDTHGRVTWQQIECLLGQTPPCPKLQSYWTYENCRYDKTSGCCSEPEHRDTCCVATHRLRNGRLNQTAYSLYFFVRDVARRNLPKWIDNQLSSIPSTDPDRSRLQPEALVGPMRQIFGVSDKVLTMTLSEVLMAAPKLRPHWFEVGTQLIAVDTLVHNFMHRTGILQNFGAAHAYGAGCYQPGGCADILRQASSRIDARRFNATYPANFPRLIQHALWQYCAADRQNICNGNNIDDSRSCEQIYCVIHGICSKIPLRSK</sequence>
<dbReference type="Proteomes" id="UP000189796">
    <property type="component" value="Chromosome I"/>
</dbReference>
<proteinExistence type="predicted"/>
<protein>
    <submittedName>
        <fullName evidence="1">Uncharacterized protein</fullName>
    </submittedName>
</protein>
<name>A0A1M5JTU1_9BRAD</name>
<reference evidence="1 2" key="1">
    <citation type="submission" date="2016-11" db="EMBL/GenBank/DDBJ databases">
        <authorList>
            <person name="Jaros S."/>
            <person name="Januszkiewicz K."/>
            <person name="Wedrychowicz H."/>
        </authorList>
    </citation>
    <scope>NUCLEOTIDE SEQUENCE [LARGE SCALE GENOMIC DNA]</scope>
    <source>
        <strain evidence="1 2">GAS138</strain>
    </source>
</reference>
<dbReference type="EMBL" id="LT670817">
    <property type="protein sequence ID" value="SHG43987.1"/>
    <property type="molecule type" value="Genomic_DNA"/>
</dbReference>